<evidence type="ECO:0000313" key="5">
    <source>
        <dbReference type="Proteomes" id="UP000001219"/>
    </source>
</evidence>
<dbReference type="KEGG" id="gbr:Gbro_2478"/>
<reference evidence="4 5" key="2">
    <citation type="journal article" date="2010" name="Stand. Genomic Sci.">
        <title>Complete genome sequence of Gordonia bronchialis type strain (3410).</title>
        <authorList>
            <person name="Ivanova N."/>
            <person name="Sikorski J."/>
            <person name="Jando M."/>
            <person name="Lapidus A."/>
            <person name="Nolan M."/>
            <person name="Lucas S."/>
            <person name="Del Rio T.G."/>
            <person name="Tice H."/>
            <person name="Copeland A."/>
            <person name="Cheng J.F."/>
            <person name="Chen F."/>
            <person name="Bruce D."/>
            <person name="Goodwin L."/>
            <person name="Pitluck S."/>
            <person name="Mavromatis K."/>
            <person name="Ovchinnikova G."/>
            <person name="Pati A."/>
            <person name="Chen A."/>
            <person name="Palaniappan K."/>
            <person name="Land M."/>
            <person name="Hauser L."/>
            <person name="Chang Y.J."/>
            <person name="Jeffries C.D."/>
            <person name="Chain P."/>
            <person name="Saunders E."/>
            <person name="Han C."/>
            <person name="Detter J.C."/>
            <person name="Brettin T."/>
            <person name="Rohde M."/>
            <person name="Goker M."/>
            <person name="Bristow J."/>
            <person name="Eisen J.A."/>
            <person name="Markowitz V."/>
            <person name="Hugenholtz P."/>
            <person name="Klenk H.P."/>
            <person name="Kyrpides N.C."/>
        </authorList>
    </citation>
    <scope>NUCLEOTIDE SEQUENCE [LARGE SCALE GENOMIC DNA]</scope>
    <source>
        <strain evidence="5">ATCC 25592 / DSM 43247 / BCRC 13721 / JCM 3198 / KCTC 3076 / NBRC 16047 / NCTC 10667</strain>
    </source>
</reference>
<protein>
    <submittedName>
        <fullName evidence="4">Precorrin-6x reductase</fullName>
        <ecNumber evidence="4">1.3.1.54</ecNumber>
    </submittedName>
</protein>
<dbReference type="PANTHER" id="PTHR36925">
    <property type="entry name" value="COBALT-PRECORRIN-6A REDUCTASE"/>
    <property type="match status" value="1"/>
</dbReference>
<dbReference type="InterPro" id="IPR003723">
    <property type="entry name" value="Precorrin-6x_reduct"/>
</dbReference>
<dbReference type="PROSITE" id="PS51014">
    <property type="entry name" value="COBK_CBIJ"/>
    <property type="match status" value="1"/>
</dbReference>
<proteinExistence type="predicted"/>
<keyword evidence="3 4" id="KW-0560">Oxidoreductase</keyword>
<dbReference type="EMBL" id="CP001802">
    <property type="protein sequence ID" value="ACY21719.1"/>
    <property type="molecule type" value="Genomic_DNA"/>
</dbReference>
<accession>D0LDU6</accession>
<dbReference type="PANTHER" id="PTHR36925:SF1">
    <property type="entry name" value="COBALT-PRECORRIN-6A REDUCTASE"/>
    <property type="match status" value="1"/>
</dbReference>
<evidence type="ECO:0000256" key="2">
    <source>
        <dbReference type="ARBA" id="ARBA00022573"/>
    </source>
</evidence>
<dbReference type="HOGENOM" id="CLU_068627_1_0_11"/>
<dbReference type="AlphaFoldDB" id="D0LDU6"/>
<dbReference type="eggNOG" id="COG2099">
    <property type="taxonomic scope" value="Bacteria"/>
</dbReference>
<dbReference type="RefSeq" id="WP_012834274.1">
    <property type="nucleotide sequence ID" value="NC_013441.1"/>
</dbReference>
<dbReference type="Pfam" id="PF02571">
    <property type="entry name" value="CbiJ"/>
    <property type="match status" value="1"/>
</dbReference>
<dbReference type="Proteomes" id="UP000001219">
    <property type="component" value="Chromosome"/>
</dbReference>
<dbReference type="NCBIfam" id="NF005968">
    <property type="entry name" value="PRK08057.1-2"/>
    <property type="match status" value="1"/>
</dbReference>
<reference evidence="5" key="1">
    <citation type="submission" date="2009-10" db="EMBL/GenBank/DDBJ databases">
        <title>The complete chromosome of Gordonia bronchialis DSM 43247.</title>
        <authorList>
            <consortium name="US DOE Joint Genome Institute (JGI-PGF)"/>
            <person name="Lucas S."/>
            <person name="Copeland A."/>
            <person name="Lapidus A."/>
            <person name="Glavina del Rio T."/>
            <person name="Dalin E."/>
            <person name="Tice H."/>
            <person name="Bruce D."/>
            <person name="Goodwin L."/>
            <person name="Pitluck S."/>
            <person name="Kyrpides N."/>
            <person name="Mavromatis K."/>
            <person name="Ivanova N."/>
            <person name="Ovchinnikova G."/>
            <person name="Saunders E."/>
            <person name="Brettin T."/>
            <person name="Detter J.C."/>
            <person name="Han C."/>
            <person name="Larimer F."/>
            <person name="Land M."/>
            <person name="Hauser L."/>
            <person name="Markowitz V."/>
            <person name="Cheng J.-F."/>
            <person name="Hugenholtz P."/>
            <person name="Woyke T."/>
            <person name="Wu D."/>
            <person name="Jando M."/>
            <person name="Schneider S."/>
            <person name="Goeker M."/>
            <person name="Klenk H.-P."/>
            <person name="Eisen J.A."/>
        </authorList>
    </citation>
    <scope>NUCLEOTIDE SEQUENCE [LARGE SCALE GENOMIC DNA]</scope>
    <source>
        <strain evidence="5">ATCC 25592 / DSM 43247 / BCRC 13721 / JCM 3198 / KCTC 3076 / NBRC 16047 / NCTC 10667</strain>
    </source>
</reference>
<dbReference type="NCBIfam" id="TIGR00715">
    <property type="entry name" value="precor6x_red"/>
    <property type="match status" value="1"/>
</dbReference>
<dbReference type="EC" id="1.3.1.54" evidence="4"/>
<dbReference type="OrthoDB" id="5183775at2"/>
<gene>
    <name evidence="4" type="ordered locus">Gbro_2478</name>
</gene>
<dbReference type="GO" id="GO:0009236">
    <property type="term" value="P:cobalamin biosynthetic process"/>
    <property type="evidence" value="ECO:0007669"/>
    <property type="project" value="UniProtKB-UniPathway"/>
</dbReference>
<evidence type="ECO:0000313" key="4">
    <source>
        <dbReference type="EMBL" id="ACY21719.1"/>
    </source>
</evidence>
<evidence type="ECO:0000256" key="1">
    <source>
        <dbReference type="ARBA" id="ARBA00004953"/>
    </source>
</evidence>
<organism evidence="4 5">
    <name type="scientific">Gordonia bronchialis (strain ATCC 25592 / DSM 43247 / BCRC 13721 / JCM 3198 / KCTC 3076 / NBRC 16047 / NCTC 10667)</name>
    <name type="common">Rhodococcus bronchialis</name>
    <dbReference type="NCBI Taxonomy" id="526226"/>
    <lineage>
        <taxon>Bacteria</taxon>
        <taxon>Bacillati</taxon>
        <taxon>Actinomycetota</taxon>
        <taxon>Actinomycetes</taxon>
        <taxon>Mycobacteriales</taxon>
        <taxon>Gordoniaceae</taxon>
        <taxon>Gordonia</taxon>
    </lineage>
</organism>
<keyword evidence="5" id="KW-1185">Reference proteome</keyword>
<dbReference type="STRING" id="526226.Gbro_2478"/>
<dbReference type="UniPathway" id="UPA00148"/>
<dbReference type="GO" id="GO:0016994">
    <property type="term" value="F:precorrin-6A reductase activity"/>
    <property type="evidence" value="ECO:0007669"/>
    <property type="project" value="UniProtKB-EC"/>
</dbReference>
<sequence length="244" mass="26074">MSGRVLILGGTGEARDLAARAQAAGMDVISSLAGRVRDPRLPVGEVRIGGFGGVDGLRTWIGDNMIHAVVDATHPFATRITGNAVAATSATDVPFLRLRRPPWTPDPADDWSCVPDIAAAADEIAGRRARVLLTTGRQDVGAFAGIDSAWFLIRVVDPPEASLPPHHQILRSRGPYHLDDERNLLRDNRIDVLVTKNSGGGLTHSKLVAARELGVEVIMVERPPEPPGIRVVSNAAQAMSWLTS</sequence>
<evidence type="ECO:0000256" key="3">
    <source>
        <dbReference type="ARBA" id="ARBA00023002"/>
    </source>
</evidence>
<keyword evidence="2" id="KW-0169">Cobalamin biosynthesis</keyword>
<name>D0LDU6_GORB4</name>
<comment type="pathway">
    <text evidence="1">Cofactor biosynthesis; adenosylcobalamin biosynthesis.</text>
</comment>